<accession>A0A6A7C8A0</accession>
<protein>
    <submittedName>
        <fullName evidence="2">Uncharacterized protein</fullName>
    </submittedName>
</protein>
<gene>
    <name evidence="2" type="ORF">K470DRAFT_262203</name>
</gene>
<name>A0A6A7C8A0_9PEZI</name>
<evidence type="ECO:0000313" key="3">
    <source>
        <dbReference type="Proteomes" id="UP000799421"/>
    </source>
</evidence>
<dbReference type="Proteomes" id="UP000799421">
    <property type="component" value="Unassembled WGS sequence"/>
</dbReference>
<feature type="transmembrane region" description="Helical" evidence="1">
    <location>
        <begin position="60"/>
        <end position="79"/>
    </location>
</feature>
<keyword evidence="1" id="KW-0812">Transmembrane</keyword>
<sequence length="202" mass="22235">MHQPQLVLGQYALEKGFLLVNNNTFDEGVRAALDAAVVSENAAYSEDPFERSGKCQVWRLWVRGVAYLHGMVVFVIYRVGGFFDSVRKLVKVLHDECLLLDDQSVFWGHKVTKGVIVGVNESATGILSMDIMSVSSASSVGWLPEETENLGELGVATAGENYPSCSFELFQPPRCLPSPTAIKKTSWKGSTVSSVSDEVDWW</sequence>
<evidence type="ECO:0000256" key="1">
    <source>
        <dbReference type="SAM" id="Phobius"/>
    </source>
</evidence>
<proteinExistence type="predicted"/>
<keyword evidence="3" id="KW-1185">Reference proteome</keyword>
<keyword evidence="1" id="KW-1133">Transmembrane helix</keyword>
<dbReference type="EMBL" id="MU005961">
    <property type="protein sequence ID" value="KAF2863472.1"/>
    <property type="molecule type" value="Genomic_DNA"/>
</dbReference>
<reference evidence="2" key="1">
    <citation type="journal article" date="2020" name="Stud. Mycol.">
        <title>101 Dothideomycetes genomes: a test case for predicting lifestyles and emergence of pathogens.</title>
        <authorList>
            <person name="Haridas S."/>
            <person name="Albert R."/>
            <person name="Binder M."/>
            <person name="Bloem J."/>
            <person name="Labutti K."/>
            <person name="Salamov A."/>
            <person name="Andreopoulos B."/>
            <person name="Baker S."/>
            <person name="Barry K."/>
            <person name="Bills G."/>
            <person name="Bluhm B."/>
            <person name="Cannon C."/>
            <person name="Castanera R."/>
            <person name="Culley D."/>
            <person name="Daum C."/>
            <person name="Ezra D."/>
            <person name="Gonzalez J."/>
            <person name="Henrissat B."/>
            <person name="Kuo A."/>
            <person name="Liang C."/>
            <person name="Lipzen A."/>
            <person name="Lutzoni F."/>
            <person name="Magnuson J."/>
            <person name="Mondo S."/>
            <person name="Nolan M."/>
            <person name="Ohm R."/>
            <person name="Pangilinan J."/>
            <person name="Park H.-J."/>
            <person name="Ramirez L."/>
            <person name="Alfaro M."/>
            <person name="Sun H."/>
            <person name="Tritt A."/>
            <person name="Yoshinaga Y."/>
            <person name="Zwiers L.-H."/>
            <person name="Turgeon B."/>
            <person name="Goodwin S."/>
            <person name="Spatafora J."/>
            <person name="Crous P."/>
            <person name="Grigoriev I."/>
        </authorList>
    </citation>
    <scope>NUCLEOTIDE SEQUENCE</scope>
    <source>
        <strain evidence="2">CBS 480.64</strain>
    </source>
</reference>
<keyword evidence="1" id="KW-0472">Membrane</keyword>
<dbReference type="AlphaFoldDB" id="A0A6A7C8A0"/>
<organism evidence="2 3">
    <name type="scientific">Piedraia hortae CBS 480.64</name>
    <dbReference type="NCBI Taxonomy" id="1314780"/>
    <lineage>
        <taxon>Eukaryota</taxon>
        <taxon>Fungi</taxon>
        <taxon>Dikarya</taxon>
        <taxon>Ascomycota</taxon>
        <taxon>Pezizomycotina</taxon>
        <taxon>Dothideomycetes</taxon>
        <taxon>Dothideomycetidae</taxon>
        <taxon>Capnodiales</taxon>
        <taxon>Piedraiaceae</taxon>
        <taxon>Piedraia</taxon>
    </lineage>
</organism>
<evidence type="ECO:0000313" key="2">
    <source>
        <dbReference type="EMBL" id="KAF2863472.1"/>
    </source>
</evidence>